<protein>
    <recommendedName>
        <fullName evidence="3">Lipoprotein</fullName>
    </recommendedName>
</protein>
<keyword evidence="2" id="KW-1185">Reference proteome</keyword>
<sequence>MSVSQRRFLLSLPVLLLVAACVSETVYPGDVVIGLFNFHAQADWARTNCNPDGGDFSRLSDGGFDFAGTFSRDSVDGGAWFTVDGYSRAATYETPAQRYVSTEKAPAQVASCGEDCKGSQIEEKLSVVVLSDSQDRAMGSRCVNLPDGGLPDGSVPAPTANGYDAQRACGTLTVTFLPGTSENCKCKTSCTAVYGVEGERRFNVGQ</sequence>
<accession>A0A250IBQ5</accession>
<evidence type="ECO:0000313" key="2">
    <source>
        <dbReference type="Proteomes" id="UP000217289"/>
    </source>
</evidence>
<dbReference type="KEGG" id="mbd:MEBOL_002051"/>
<dbReference type="AlphaFoldDB" id="A0A250IBQ5"/>
<reference evidence="1 2" key="1">
    <citation type="submission" date="2017-06" db="EMBL/GenBank/DDBJ databases">
        <authorList>
            <person name="Kim H.J."/>
            <person name="Triplett B.A."/>
        </authorList>
    </citation>
    <scope>NUCLEOTIDE SEQUENCE [LARGE SCALE GENOMIC DNA]</scope>
    <source>
        <strain evidence="1 2">DSM 14713</strain>
    </source>
</reference>
<dbReference type="EMBL" id="CP022163">
    <property type="protein sequence ID" value="ATB28602.1"/>
    <property type="molecule type" value="Genomic_DNA"/>
</dbReference>
<dbReference type="Proteomes" id="UP000217289">
    <property type="component" value="Chromosome"/>
</dbReference>
<dbReference type="OrthoDB" id="5507126at2"/>
<dbReference type="RefSeq" id="WP_095977272.1">
    <property type="nucleotide sequence ID" value="NZ_CP022163.1"/>
</dbReference>
<evidence type="ECO:0008006" key="3">
    <source>
        <dbReference type="Google" id="ProtNLM"/>
    </source>
</evidence>
<organism evidence="1 2">
    <name type="scientific">Melittangium boletus DSM 14713</name>
    <dbReference type="NCBI Taxonomy" id="1294270"/>
    <lineage>
        <taxon>Bacteria</taxon>
        <taxon>Pseudomonadati</taxon>
        <taxon>Myxococcota</taxon>
        <taxon>Myxococcia</taxon>
        <taxon>Myxococcales</taxon>
        <taxon>Cystobacterineae</taxon>
        <taxon>Archangiaceae</taxon>
        <taxon>Melittangium</taxon>
    </lineage>
</organism>
<name>A0A250IBQ5_9BACT</name>
<proteinExistence type="predicted"/>
<evidence type="ECO:0000313" key="1">
    <source>
        <dbReference type="EMBL" id="ATB28602.1"/>
    </source>
</evidence>
<dbReference type="PROSITE" id="PS51257">
    <property type="entry name" value="PROKAR_LIPOPROTEIN"/>
    <property type="match status" value="1"/>
</dbReference>
<gene>
    <name evidence="1" type="ORF">MEBOL_002051</name>
</gene>